<dbReference type="OrthoDB" id="2013972at2759"/>
<dbReference type="PANTHER" id="PTHR43591:SF102">
    <property type="entry name" value="S-ADENOSYL-L-METHIONINE-DEPENDENT METHYLTRANSFERASE"/>
    <property type="match status" value="1"/>
</dbReference>
<feature type="compositionally biased region" description="Low complexity" evidence="2">
    <location>
        <begin position="1"/>
        <end position="20"/>
    </location>
</feature>
<evidence type="ECO:0000313" key="3">
    <source>
        <dbReference type="EMBL" id="KAF3761731.1"/>
    </source>
</evidence>
<evidence type="ECO:0000256" key="1">
    <source>
        <dbReference type="ARBA" id="ARBA00038158"/>
    </source>
</evidence>
<dbReference type="GO" id="GO:0032259">
    <property type="term" value="P:methylation"/>
    <property type="evidence" value="ECO:0007669"/>
    <property type="project" value="UniProtKB-KW"/>
</dbReference>
<dbReference type="SUPFAM" id="SSF53335">
    <property type="entry name" value="S-adenosyl-L-methionine-dependent methyltransferases"/>
    <property type="match status" value="1"/>
</dbReference>
<dbReference type="CDD" id="cd02440">
    <property type="entry name" value="AdoMet_MTases"/>
    <property type="match status" value="1"/>
</dbReference>
<dbReference type="Gene3D" id="3.40.50.150">
    <property type="entry name" value="Vaccinia Virus protein VP39"/>
    <property type="match status" value="1"/>
</dbReference>
<dbReference type="GeneID" id="63840913"/>
<name>A0A9P4XVL1_CRYP1</name>
<keyword evidence="4" id="KW-1185">Reference proteome</keyword>
<dbReference type="RefSeq" id="XP_040772710.1">
    <property type="nucleotide sequence ID" value="XM_040923784.1"/>
</dbReference>
<feature type="non-terminal residue" evidence="3">
    <location>
        <position position="235"/>
    </location>
</feature>
<comment type="similarity">
    <text evidence="1">Belongs to the methyltransferase superfamily. LaeA methyltransferase family.</text>
</comment>
<feature type="region of interest" description="Disordered" evidence="2">
    <location>
        <begin position="1"/>
        <end position="35"/>
    </location>
</feature>
<protein>
    <submittedName>
        <fullName evidence="3">S-adenosyl-L-methionine-dependent methyltransferase</fullName>
    </submittedName>
</protein>
<keyword evidence="3" id="KW-0808">Transferase</keyword>
<dbReference type="Proteomes" id="UP000803844">
    <property type="component" value="Unassembled WGS sequence"/>
</dbReference>
<evidence type="ECO:0000256" key="2">
    <source>
        <dbReference type="SAM" id="MobiDB-lite"/>
    </source>
</evidence>
<dbReference type="EMBL" id="MU032351">
    <property type="protein sequence ID" value="KAF3761731.1"/>
    <property type="molecule type" value="Genomic_DNA"/>
</dbReference>
<comment type="caution">
    <text evidence="3">The sequence shown here is derived from an EMBL/GenBank/DDBJ whole genome shotgun (WGS) entry which is preliminary data.</text>
</comment>
<reference evidence="3" key="1">
    <citation type="journal article" date="2020" name="Phytopathology">
        <title>Genome sequence of the chestnut blight fungus Cryphonectria parasitica EP155: A fundamental resource for an archetypical invasive plant pathogen.</title>
        <authorList>
            <person name="Crouch J.A."/>
            <person name="Dawe A."/>
            <person name="Aerts A."/>
            <person name="Barry K."/>
            <person name="Churchill A.C.L."/>
            <person name="Grimwood J."/>
            <person name="Hillman B."/>
            <person name="Milgroom M.G."/>
            <person name="Pangilinan J."/>
            <person name="Smith M."/>
            <person name="Salamov A."/>
            <person name="Schmutz J."/>
            <person name="Yadav J."/>
            <person name="Grigoriev I.V."/>
            <person name="Nuss D."/>
        </authorList>
    </citation>
    <scope>NUCLEOTIDE SEQUENCE</scope>
    <source>
        <strain evidence="3">EP155</strain>
    </source>
</reference>
<accession>A0A9P4XVL1</accession>
<proteinExistence type="inferred from homology"/>
<dbReference type="AlphaFoldDB" id="A0A9P4XVL1"/>
<evidence type="ECO:0000313" key="4">
    <source>
        <dbReference type="Proteomes" id="UP000803844"/>
    </source>
</evidence>
<gene>
    <name evidence="3" type="ORF">M406DRAFT_358082</name>
</gene>
<dbReference type="Pfam" id="PF13489">
    <property type="entry name" value="Methyltransf_23"/>
    <property type="match status" value="1"/>
</dbReference>
<dbReference type="GO" id="GO:0008168">
    <property type="term" value="F:methyltransferase activity"/>
    <property type="evidence" value="ECO:0007669"/>
    <property type="project" value="UniProtKB-KW"/>
</dbReference>
<keyword evidence="3" id="KW-0489">Methyltransferase</keyword>
<dbReference type="PANTHER" id="PTHR43591">
    <property type="entry name" value="METHYLTRANSFERASE"/>
    <property type="match status" value="1"/>
</dbReference>
<organism evidence="3 4">
    <name type="scientific">Cryphonectria parasitica (strain ATCC 38755 / EP155)</name>
    <dbReference type="NCBI Taxonomy" id="660469"/>
    <lineage>
        <taxon>Eukaryota</taxon>
        <taxon>Fungi</taxon>
        <taxon>Dikarya</taxon>
        <taxon>Ascomycota</taxon>
        <taxon>Pezizomycotina</taxon>
        <taxon>Sordariomycetes</taxon>
        <taxon>Sordariomycetidae</taxon>
        <taxon>Diaporthales</taxon>
        <taxon>Cryphonectriaceae</taxon>
        <taxon>Cryphonectria-Endothia species complex</taxon>
        <taxon>Cryphonectria</taxon>
    </lineage>
</organism>
<dbReference type="InterPro" id="IPR029063">
    <property type="entry name" value="SAM-dependent_MTases_sf"/>
</dbReference>
<sequence>MASPSSSRKSVSGSESGSTGRQSTGETIPDALSVEEHGRQWNAYREGKYLLPNDGDEQDRLDMQHNMWRLRLGGRLYLAPVGHPSQVLDIGTGTGIWALQFAAEHPTSNVIGTDISMIQPRHNLPPNCLFIREDSEEEWIFDIKFDFIHWRLMVSCFHDHKEMLQKVYDNLVPGGWAEFQEWSCEFLGADGRAEENLQASVLGRFIETLIAGGAATGRDFRAPRKYKRWMTELGF</sequence>